<dbReference type="PANTHER" id="PTHR38479:SF2">
    <property type="entry name" value="WINGED HELIX DNA-BINDING DOMAIN-CONTAINING PROTEIN"/>
    <property type="match status" value="1"/>
</dbReference>
<comment type="caution">
    <text evidence="1">The sequence shown here is derived from an EMBL/GenBank/DDBJ whole genome shotgun (WGS) entry which is preliminary data.</text>
</comment>
<evidence type="ECO:0000313" key="2">
    <source>
        <dbReference type="Proteomes" id="UP001370100"/>
    </source>
</evidence>
<dbReference type="Proteomes" id="UP001370100">
    <property type="component" value="Unassembled WGS sequence"/>
</dbReference>
<keyword evidence="2" id="KW-1185">Reference proteome</keyword>
<evidence type="ECO:0000313" key="1">
    <source>
        <dbReference type="EMBL" id="MEJ2890904.1"/>
    </source>
</evidence>
<dbReference type="PANTHER" id="PTHR38479">
    <property type="entry name" value="LMO0824 PROTEIN"/>
    <property type="match status" value="1"/>
</dbReference>
<dbReference type="InterPro" id="IPR009351">
    <property type="entry name" value="AlkZ-like"/>
</dbReference>
<proteinExistence type="predicted"/>
<organism evidence="1 2">
    <name type="scientific">Actinomycetospora aeridis</name>
    <dbReference type="NCBI Taxonomy" id="3129231"/>
    <lineage>
        <taxon>Bacteria</taxon>
        <taxon>Bacillati</taxon>
        <taxon>Actinomycetota</taxon>
        <taxon>Actinomycetes</taxon>
        <taxon>Pseudonocardiales</taxon>
        <taxon>Pseudonocardiaceae</taxon>
        <taxon>Actinomycetospora</taxon>
    </lineage>
</organism>
<dbReference type="Pfam" id="PF06224">
    <property type="entry name" value="AlkZ-like"/>
    <property type="match status" value="1"/>
</dbReference>
<accession>A0ABU8NHL8</accession>
<dbReference type="EMBL" id="JBBEGL010000021">
    <property type="protein sequence ID" value="MEJ2890904.1"/>
    <property type="molecule type" value="Genomic_DNA"/>
</dbReference>
<reference evidence="1 2" key="1">
    <citation type="submission" date="2024-03" db="EMBL/GenBank/DDBJ databases">
        <title>Actinomycetospora sp. OC33-EN06, a novel actinomycete isolated from wild orchid (Aerides multiflora).</title>
        <authorList>
            <person name="Suriyachadkun C."/>
        </authorList>
    </citation>
    <scope>NUCLEOTIDE SEQUENCE [LARGE SCALE GENOMIC DNA]</scope>
    <source>
        <strain evidence="1 2">OC33-EN06</strain>
    </source>
</reference>
<sequence>MSGVDVVARRLAAQHLDLRLPASSWRRAARSGLQDGAPRSVVLALHARAEGVTPDAWEDPAFAQVWGPRGAVFVVPVEDVAAFTLGLLSRDASVRASAERDADALAAALGADRVRKREALPAVGGRVASLLAASTTGRIRLRWDGRDTLVWVVPAPDVEPETARTELARRFLDAYGPSTADGFARWAGLPPAEVRATWSPGASSPTTDTATPSGVRLLPPGDPFLLSPDRELLVPDDARRRAVWPRGTPQPGALLVDGEFAGTWRRRGHRVDVTPFGPLTRGTRRSAEEEAAGFPLDLAREVEVRWLAG</sequence>
<gene>
    <name evidence="1" type="ORF">WCD41_30915</name>
</gene>
<name>A0ABU8NHL8_9PSEU</name>
<dbReference type="RefSeq" id="WP_337719106.1">
    <property type="nucleotide sequence ID" value="NZ_JBBEGL010000021.1"/>
</dbReference>
<protein>
    <submittedName>
        <fullName evidence="1">Crosslink repair DNA glycosylase YcaQ family protein</fullName>
    </submittedName>
</protein>